<dbReference type="GO" id="GO:0016887">
    <property type="term" value="F:ATP hydrolysis activity"/>
    <property type="evidence" value="ECO:0007669"/>
    <property type="project" value="InterPro"/>
</dbReference>
<dbReference type="Pfam" id="PF14363">
    <property type="entry name" value="AAA_assoc"/>
    <property type="match status" value="1"/>
</dbReference>
<dbReference type="PANTHER" id="PTHR23070">
    <property type="entry name" value="BCS1 AAA-TYPE ATPASE"/>
    <property type="match status" value="1"/>
</dbReference>
<keyword evidence="6" id="KW-0472">Membrane</keyword>
<comment type="similarity">
    <text evidence="2">Belongs to the AAA ATPase family. BCS1 subfamily.</text>
</comment>
<dbReference type="GO" id="GO:0006950">
    <property type="term" value="P:response to stress"/>
    <property type="evidence" value="ECO:0007669"/>
    <property type="project" value="UniProtKB-ARBA"/>
</dbReference>
<reference evidence="8 9" key="1">
    <citation type="journal article" date="2023" name="G3 (Bethesda)">
        <title>A haplotype-resolved chromosome-scale genome for Quercus rubra L. provides insights into the genetics of adaptive traits for red oak species.</title>
        <authorList>
            <person name="Kapoor B."/>
            <person name="Jenkins J."/>
            <person name="Schmutz J."/>
            <person name="Zhebentyayeva T."/>
            <person name="Kuelheim C."/>
            <person name="Coggeshall M."/>
            <person name="Heim C."/>
            <person name="Lasky J.R."/>
            <person name="Leites L."/>
            <person name="Islam-Faridi N."/>
            <person name="Romero-Severson J."/>
            <person name="DeLeo V.L."/>
            <person name="Lucas S.M."/>
            <person name="Lazic D."/>
            <person name="Gailing O."/>
            <person name="Carlson J."/>
            <person name="Staton M."/>
        </authorList>
    </citation>
    <scope>NUCLEOTIDE SEQUENCE [LARGE SCALE GENOMIC DNA]</scope>
    <source>
        <strain evidence="8">Pseudo-F2</strain>
    </source>
</reference>
<keyword evidence="9" id="KW-1185">Reference proteome</keyword>
<dbReference type="InterPro" id="IPR003959">
    <property type="entry name" value="ATPase_AAA_core"/>
</dbReference>
<sequence>MIPQILVGFVIICSLVIILRMLLFKTGLIYTVKKWWRCIENIIHVQQVLKVPEFNESMQENQLYRKVSLYLNSLPTLEDSDFTNLITGKKPNDIVLCLDPNQTIDDNFLGAKVTWTNSKNCFVLSLRKADKRRILRPYLQHIHTVSDEIEQLKPRDLKLYMNIKDQQGNGRWRSVPFTHPSTFETISMEEDLKSKVKSDLESFLKGKQYYHRLGRVWRRSFLLYGPSGTGKSSFVAAMANFLSYDVYDIDVSKVSKDSDLNSLLLGTTSRSIIVIEDFDRFLMEKPRTENLSVVMKFMDGILNSCIAEERLMVFTMNSKEHLLIDPAVLRPGRIDVHIHFPLCDFSGFKSLASTYLGVKDHKLFAQVGEIFQTGVTLSQAEIGELMIANRNSPSRAIKSVITALQQTDGDARVSGKIGRSKKFVEEVGETGGVFCSDTGSGGSGCGGGGGGGHTGLELRKLYGFLRMKSNKVSHSFDSGSEKRDGR</sequence>
<comment type="caution">
    <text evidence="8">The sequence shown here is derived from an EMBL/GenBank/DDBJ whole genome shotgun (WGS) entry which is preliminary data.</text>
</comment>
<dbReference type="SMART" id="SM00382">
    <property type="entry name" value="AAA"/>
    <property type="match status" value="1"/>
</dbReference>
<evidence type="ECO:0000313" key="8">
    <source>
        <dbReference type="EMBL" id="KAK4578087.1"/>
    </source>
</evidence>
<evidence type="ECO:0000256" key="4">
    <source>
        <dbReference type="ARBA" id="ARBA00022842"/>
    </source>
</evidence>
<dbReference type="Gene3D" id="3.40.50.300">
    <property type="entry name" value="P-loop containing nucleotide triphosphate hydrolases"/>
    <property type="match status" value="1"/>
</dbReference>
<feature type="domain" description="AAA+ ATPase" evidence="7">
    <location>
        <begin position="217"/>
        <end position="344"/>
    </location>
</feature>
<evidence type="ECO:0000256" key="6">
    <source>
        <dbReference type="SAM" id="Phobius"/>
    </source>
</evidence>
<organism evidence="8 9">
    <name type="scientific">Quercus rubra</name>
    <name type="common">Northern red oak</name>
    <name type="synonym">Quercus borealis</name>
    <dbReference type="NCBI Taxonomy" id="3512"/>
    <lineage>
        <taxon>Eukaryota</taxon>
        <taxon>Viridiplantae</taxon>
        <taxon>Streptophyta</taxon>
        <taxon>Embryophyta</taxon>
        <taxon>Tracheophyta</taxon>
        <taxon>Spermatophyta</taxon>
        <taxon>Magnoliopsida</taxon>
        <taxon>eudicotyledons</taxon>
        <taxon>Gunneridae</taxon>
        <taxon>Pentapetalae</taxon>
        <taxon>rosids</taxon>
        <taxon>fabids</taxon>
        <taxon>Fagales</taxon>
        <taxon>Fagaceae</taxon>
        <taxon>Quercus</taxon>
    </lineage>
</organism>
<dbReference type="Pfam" id="PF00004">
    <property type="entry name" value="AAA"/>
    <property type="match status" value="1"/>
</dbReference>
<keyword evidence="6" id="KW-1133">Transmembrane helix</keyword>
<comment type="catalytic activity">
    <reaction evidence="5">
        <text>ATP + H2O = ADP + phosphate + H(+)</text>
        <dbReference type="Rhea" id="RHEA:13065"/>
        <dbReference type="ChEBI" id="CHEBI:15377"/>
        <dbReference type="ChEBI" id="CHEBI:15378"/>
        <dbReference type="ChEBI" id="CHEBI:30616"/>
        <dbReference type="ChEBI" id="CHEBI:43474"/>
        <dbReference type="ChEBI" id="CHEBI:456216"/>
    </reaction>
</comment>
<evidence type="ECO:0000313" key="9">
    <source>
        <dbReference type="Proteomes" id="UP001324115"/>
    </source>
</evidence>
<name>A0AAN7ERC9_QUERU</name>
<protein>
    <recommendedName>
        <fullName evidence="7">AAA+ ATPase domain-containing protein</fullName>
    </recommendedName>
</protein>
<dbReference type="AlphaFoldDB" id="A0AAN7ERC9"/>
<dbReference type="SUPFAM" id="SSF52540">
    <property type="entry name" value="P-loop containing nucleoside triphosphate hydrolases"/>
    <property type="match status" value="1"/>
</dbReference>
<dbReference type="EMBL" id="JAXUIC010000008">
    <property type="protein sequence ID" value="KAK4578087.1"/>
    <property type="molecule type" value="Genomic_DNA"/>
</dbReference>
<dbReference type="InterPro" id="IPR025753">
    <property type="entry name" value="AAA_N_dom"/>
</dbReference>
<dbReference type="InterPro" id="IPR027417">
    <property type="entry name" value="P-loop_NTPase"/>
</dbReference>
<keyword evidence="4" id="KW-0460">Magnesium</keyword>
<dbReference type="InterPro" id="IPR050747">
    <property type="entry name" value="Mitochondrial_chaperone_BCS1"/>
</dbReference>
<dbReference type="InterPro" id="IPR003593">
    <property type="entry name" value="AAA+_ATPase"/>
</dbReference>
<evidence type="ECO:0000256" key="2">
    <source>
        <dbReference type="ARBA" id="ARBA00007448"/>
    </source>
</evidence>
<proteinExistence type="inferred from homology"/>
<feature type="transmembrane region" description="Helical" evidence="6">
    <location>
        <begin position="6"/>
        <end position="24"/>
    </location>
</feature>
<dbReference type="Proteomes" id="UP001324115">
    <property type="component" value="Unassembled WGS sequence"/>
</dbReference>
<dbReference type="InterPro" id="IPR058017">
    <property type="entry name" value="At3g28540-like_C"/>
</dbReference>
<gene>
    <name evidence="8" type="ORF">RGQ29_028285</name>
</gene>
<evidence type="ECO:0000256" key="3">
    <source>
        <dbReference type="ARBA" id="ARBA00022801"/>
    </source>
</evidence>
<dbReference type="GO" id="GO:0005524">
    <property type="term" value="F:ATP binding"/>
    <property type="evidence" value="ECO:0007669"/>
    <property type="project" value="InterPro"/>
</dbReference>
<dbReference type="Pfam" id="PF25568">
    <property type="entry name" value="AAA_lid_At3g28540"/>
    <property type="match status" value="1"/>
</dbReference>
<accession>A0AAN7ERC9</accession>
<comment type="cofactor">
    <cofactor evidence="1">
        <name>Mg(2+)</name>
        <dbReference type="ChEBI" id="CHEBI:18420"/>
    </cofactor>
</comment>
<keyword evidence="3" id="KW-0378">Hydrolase</keyword>
<keyword evidence="6" id="KW-0812">Transmembrane</keyword>
<evidence type="ECO:0000259" key="7">
    <source>
        <dbReference type="SMART" id="SM00382"/>
    </source>
</evidence>
<evidence type="ECO:0000256" key="5">
    <source>
        <dbReference type="ARBA" id="ARBA00049360"/>
    </source>
</evidence>
<evidence type="ECO:0000256" key="1">
    <source>
        <dbReference type="ARBA" id="ARBA00001946"/>
    </source>
</evidence>